<keyword evidence="2" id="KW-1185">Reference proteome</keyword>
<gene>
    <name evidence="1" type="ORF">EYZ11_002846</name>
</gene>
<sequence length="31" mass="3508">MYKGVEEAIAKRKGKPFKEKFVQGPRMGLAL</sequence>
<proteinExistence type="predicted"/>
<comment type="caution">
    <text evidence="1">The sequence shown here is derived from an EMBL/GenBank/DDBJ whole genome shotgun (WGS) entry which is preliminary data.</text>
</comment>
<organism evidence="1 2">
    <name type="scientific">Aspergillus tanneri</name>
    <dbReference type="NCBI Taxonomy" id="1220188"/>
    <lineage>
        <taxon>Eukaryota</taxon>
        <taxon>Fungi</taxon>
        <taxon>Dikarya</taxon>
        <taxon>Ascomycota</taxon>
        <taxon>Pezizomycotina</taxon>
        <taxon>Eurotiomycetes</taxon>
        <taxon>Eurotiomycetidae</taxon>
        <taxon>Eurotiales</taxon>
        <taxon>Aspergillaceae</taxon>
        <taxon>Aspergillus</taxon>
        <taxon>Aspergillus subgen. Circumdati</taxon>
    </lineage>
</organism>
<name>A0A4S3JPR5_9EURO</name>
<evidence type="ECO:0000313" key="2">
    <source>
        <dbReference type="Proteomes" id="UP000308092"/>
    </source>
</evidence>
<dbReference type="VEuPathDB" id="FungiDB:EYZ11_002846"/>
<protein>
    <submittedName>
        <fullName evidence="1">Uncharacterized protein</fullName>
    </submittedName>
</protein>
<dbReference type="EMBL" id="SOSA01000067">
    <property type="protein sequence ID" value="THC97683.1"/>
    <property type="molecule type" value="Genomic_DNA"/>
</dbReference>
<dbReference type="AlphaFoldDB" id="A0A4S3JPR5"/>
<reference evidence="1 2" key="1">
    <citation type="submission" date="2019-03" db="EMBL/GenBank/DDBJ databases">
        <title>The genome sequence of a newly discovered highly antifungal drug resistant Aspergillus species, Aspergillus tanneri NIH 1004.</title>
        <authorList>
            <person name="Mounaud S."/>
            <person name="Singh I."/>
            <person name="Joardar V."/>
            <person name="Pakala S."/>
            <person name="Pakala S."/>
            <person name="Venepally P."/>
            <person name="Hoover J."/>
            <person name="Nierman W."/>
            <person name="Chung J."/>
            <person name="Losada L."/>
        </authorList>
    </citation>
    <scope>NUCLEOTIDE SEQUENCE [LARGE SCALE GENOMIC DNA]</scope>
    <source>
        <strain evidence="1 2">NIH1004</strain>
    </source>
</reference>
<accession>A0A4S3JPR5</accession>
<evidence type="ECO:0000313" key="1">
    <source>
        <dbReference type="EMBL" id="THC97683.1"/>
    </source>
</evidence>
<dbReference type="Proteomes" id="UP000308092">
    <property type="component" value="Unassembled WGS sequence"/>
</dbReference>